<feature type="transmembrane region" description="Helical" evidence="1">
    <location>
        <begin position="200"/>
        <end position="220"/>
    </location>
</feature>
<proteinExistence type="predicted"/>
<reference evidence="2 3" key="1">
    <citation type="submission" date="2016-10" db="EMBL/GenBank/DDBJ databases">
        <authorList>
            <person name="de Groot N.N."/>
        </authorList>
    </citation>
    <scope>NUCLEOTIDE SEQUENCE [LARGE SCALE GENOMIC DNA]</scope>
    <source>
        <strain evidence="2 3">JCM 21544</strain>
    </source>
</reference>
<accession>A0A1G9M4S4</accession>
<keyword evidence="1" id="KW-1133">Transmembrane helix</keyword>
<dbReference type="Proteomes" id="UP000198706">
    <property type="component" value="Unassembled WGS sequence"/>
</dbReference>
<gene>
    <name evidence="2" type="ORF">SAMN05216186_12755</name>
</gene>
<feature type="transmembrane region" description="Helical" evidence="1">
    <location>
        <begin position="49"/>
        <end position="71"/>
    </location>
</feature>
<feature type="transmembrane region" description="Helical" evidence="1">
    <location>
        <begin position="232"/>
        <end position="248"/>
    </location>
</feature>
<dbReference type="AlphaFoldDB" id="A0A1G9M4S4"/>
<dbReference type="InterPro" id="IPR008875">
    <property type="entry name" value="TraX"/>
</dbReference>
<dbReference type="RefSeq" id="WP_084336068.1">
    <property type="nucleotide sequence ID" value="NZ_FNFD01000027.1"/>
</dbReference>
<organism evidence="2 3">
    <name type="scientific">Pseudomonas indica</name>
    <dbReference type="NCBI Taxonomy" id="137658"/>
    <lineage>
        <taxon>Bacteria</taxon>
        <taxon>Pseudomonadati</taxon>
        <taxon>Pseudomonadota</taxon>
        <taxon>Gammaproteobacteria</taxon>
        <taxon>Pseudomonadales</taxon>
        <taxon>Pseudomonadaceae</taxon>
        <taxon>Pseudomonas</taxon>
    </lineage>
</organism>
<keyword evidence="3" id="KW-1185">Reference proteome</keyword>
<evidence type="ECO:0000313" key="2">
    <source>
        <dbReference type="EMBL" id="SDL69143.1"/>
    </source>
</evidence>
<name>A0A1G9M4S4_9PSED</name>
<keyword evidence="1" id="KW-0812">Transmembrane</keyword>
<evidence type="ECO:0000256" key="1">
    <source>
        <dbReference type="SAM" id="Phobius"/>
    </source>
</evidence>
<dbReference type="Pfam" id="PF05857">
    <property type="entry name" value="TraX"/>
    <property type="match status" value="1"/>
</dbReference>
<evidence type="ECO:0000313" key="3">
    <source>
        <dbReference type="Proteomes" id="UP000198706"/>
    </source>
</evidence>
<sequence>MLQHDVSDLTACPERAVSLPRDAALDLIKWLAMLSMVLDHLRHVWFETAFLYVPGRLAFPFFCLAIAVNVARPVVPGHSPLRVRYLGWLLAFAVLSEFPYRLLVEWPGSLNVLPTLALGMLIANAMARPGRLDRGLGLAALLLAAWLHEDLMFGLFGAVLPAAFLLALRGEGWKLLPGVICLAANYWWEIYARAWALQPFAWLVIATCFVAPFIGLWLLRHPPRFPVPPMRRWAYLLYPGHFLALWGLREWLVR</sequence>
<dbReference type="EMBL" id="FNFD01000027">
    <property type="protein sequence ID" value="SDL69143.1"/>
    <property type="molecule type" value="Genomic_DNA"/>
</dbReference>
<protein>
    <submittedName>
        <fullName evidence="2">TraX protein</fullName>
    </submittedName>
</protein>
<feature type="transmembrane region" description="Helical" evidence="1">
    <location>
        <begin position="83"/>
        <end position="102"/>
    </location>
</feature>
<keyword evidence="1" id="KW-0472">Membrane</keyword>
<feature type="transmembrane region" description="Helical" evidence="1">
    <location>
        <begin position="139"/>
        <end position="166"/>
    </location>
</feature>
<dbReference type="STRING" id="137658.SAMN05216186_12755"/>